<keyword evidence="1" id="KW-1133">Transmembrane helix</keyword>
<sequence>MFNQIQVALGLFVTTTELPLRNASTGHDSSSFNCTFDTACHWLSVGGTADHWKLAKGEPDQLLWLTATGTMQLPEAPFALIEIRGQQADQLASDLIQCQDVSSTLSFTYWAIGEADLEICLTDPEGKKFKCTGMLHAKTMPGKVSLKIPPTERPFRYTDSPETTSVADLVFPWTEVHFYMLQLSLFWTITEFSVVIVALRNRRSERIRYRSNTTGNTTEPPFDLLIIGRWALIQKGNTIFTIFLSHILLSHLFLVLQGDAMFVSDPLKCQTGTGKLLFRHWSNGPTSIQACAMLYGLNNAKIECVMPSPQEHNQDDATLLMFDLLKNIDEPFTVASLNRYLVIDEIAYIGKCDSSKTDMMTNISTMGPSIISTTTQSSLAATTFAQYIRVPHHLELTQGKGSIVKAVSSEALLVRSYHVNSAKILDMGSDDGFWETP</sequence>
<keyword evidence="2" id="KW-1185">Reference proteome</keyword>
<keyword evidence="1" id="KW-0472">Membrane</keyword>
<evidence type="ECO:0000313" key="3">
    <source>
        <dbReference type="WBParaSite" id="PEQ_0000141101-mRNA-1"/>
    </source>
</evidence>
<organism evidence="2 3">
    <name type="scientific">Parascaris equorum</name>
    <name type="common">Equine roundworm</name>
    <dbReference type="NCBI Taxonomy" id="6256"/>
    <lineage>
        <taxon>Eukaryota</taxon>
        <taxon>Metazoa</taxon>
        <taxon>Ecdysozoa</taxon>
        <taxon>Nematoda</taxon>
        <taxon>Chromadorea</taxon>
        <taxon>Rhabditida</taxon>
        <taxon>Spirurina</taxon>
        <taxon>Ascaridomorpha</taxon>
        <taxon>Ascaridoidea</taxon>
        <taxon>Ascarididae</taxon>
        <taxon>Parascaris</taxon>
    </lineage>
</organism>
<name>A0A914R4N3_PAREQ</name>
<dbReference type="WBParaSite" id="PEQ_0000141101-mRNA-1">
    <property type="protein sequence ID" value="PEQ_0000141101-mRNA-1"/>
    <property type="gene ID" value="PEQ_0000141101"/>
</dbReference>
<proteinExistence type="predicted"/>
<evidence type="ECO:0000313" key="2">
    <source>
        <dbReference type="Proteomes" id="UP000887564"/>
    </source>
</evidence>
<dbReference type="Proteomes" id="UP000887564">
    <property type="component" value="Unplaced"/>
</dbReference>
<feature type="transmembrane region" description="Helical" evidence="1">
    <location>
        <begin position="238"/>
        <end position="256"/>
    </location>
</feature>
<keyword evidence="1" id="KW-0812">Transmembrane</keyword>
<protein>
    <submittedName>
        <fullName evidence="3">MAM domain-containing protein</fullName>
    </submittedName>
</protein>
<accession>A0A914R4N3</accession>
<reference evidence="3" key="1">
    <citation type="submission" date="2022-11" db="UniProtKB">
        <authorList>
            <consortium name="WormBaseParasite"/>
        </authorList>
    </citation>
    <scope>IDENTIFICATION</scope>
</reference>
<dbReference type="AlphaFoldDB" id="A0A914R4N3"/>
<evidence type="ECO:0000256" key="1">
    <source>
        <dbReference type="SAM" id="Phobius"/>
    </source>
</evidence>
<feature type="transmembrane region" description="Helical" evidence="1">
    <location>
        <begin position="178"/>
        <end position="199"/>
    </location>
</feature>